<reference evidence="7 8" key="1">
    <citation type="journal article" date="1998" name="DNA Res.">
        <title>Complete sequence and gene organization of the genome of a hyper-thermophilic archaebacterium, Pyrococcus horikoshii OT3.</title>
        <authorList>
            <person name="Kawarabayasi Y."/>
            <person name="Sawada M."/>
            <person name="Horikawa H."/>
            <person name="Haikawa Y."/>
            <person name="Hino Y."/>
            <person name="Yamamoto S."/>
            <person name="Sekine M."/>
            <person name="Baba S."/>
            <person name="Kosugi H."/>
            <person name="Hosoyama A."/>
            <person name="Nagai Y."/>
            <person name="Sakai M."/>
            <person name="Ogura K."/>
            <person name="Otuka R."/>
            <person name="Nakazawa H."/>
            <person name="Takamiya M."/>
            <person name="Ohfuku Y."/>
            <person name="Funahashi T."/>
            <person name="Tanaka T."/>
            <person name="Kudoh Y."/>
            <person name="Yamazaki J."/>
            <person name="Kushida N."/>
            <person name="Oguchi A."/>
            <person name="Aoki K."/>
            <person name="Nakamura Y."/>
            <person name="Robb T.F."/>
            <person name="Horikoshi K."/>
            <person name="Masuchi Y."/>
            <person name="Shizuya H."/>
            <person name="Kikuchi H."/>
        </authorList>
    </citation>
    <scope>NUCLEOTIDE SEQUENCE [LARGE SCALE GENOMIC DNA]</scope>
    <source>
        <strain evidence="8">ATCC 700860 / DSM 12428 / JCM 9974 / NBRC 100139 / OT-3</strain>
    </source>
</reference>
<dbReference type="GO" id="GO:0016020">
    <property type="term" value="C:membrane"/>
    <property type="evidence" value="ECO:0007669"/>
    <property type="project" value="UniProtKB-SubCell"/>
</dbReference>
<evidence type="ECO:0000256" key="5">
    <source>
        <dbReference type="ARBA" id="ARBA00023136"/>
    </source>
</evidence>
<name>O58842_PYRHO</name>
<evidence type="ECO:0000313" key="7">
    <source>
        <dbReference type="EMBL" id="BAA30214.1"/>
    </source>
</evidence>
<evidence type="ECO:0000313" key="8">
    <source>
        <dbReference type="Proteomes" id="UP000000752"/>
    </source>
</evidence>
<dbReference type="Pfam" id="PF04930">
    <property type="entry name" value="FUN14"/>
    <property type="match status" value="1"/>
</dbReference>
<keyword evidence="4 6" id="KW-1133">Transmembrane helix</keyword>
<dbReference type="eggNOG" id="arCOG04811">
    <property type="taxonomic scope" value="Archaea"/>
</dbReference>
<sequence length="116" mass="12364">MSEIVLFFFSIHSLGDDMDFNIGGISGDVGIGAVIGFITGYALKKFLKIVAALIGVYILSLFWLQQKGVIKINTEALFNLAKSATQQTIGLADKVIGILPGSAAFIAGFYLGFRKG</sequence>
<organism evidence="7 8">
    <name type="scientific">Pyrococcus horikoshii (strain ATCC 700860 / DSM 12428 / JCM 9974 / NBRC 100139 / OT-3)</name>
    <dbReference type="NCBI Taxonomy" id="70601"/>
    <lineage>
        <taxon>Archaea</taxon>
        <taxon>Methanobacteriati</taxon>
        <taxon>Methanobacteriota</taxon>
        <taxon>Thermococci</taxon>
        <taxon>Thermococcales</taxon>
        <taxon>Thermococcaceae</taxon>
        <taxon>Pyrococcus</taxon>
    </lineage>
</organism>
<keyword evidence="3 6" id="KW-0812">Transmembrane</keyword>
<keyword evidence="5 6" id="KW-0472">Membrane</keyword>
<evidence type="ECO:0000256" key="2">
    <source>
        <dbReference type="ARBA" id="ARBA00009160"/>
    </source>
</evidence>
<evidence type="ECO:0008006" key="9">
    <source>
        <dbReference type="Google" id="ProtNLM"/>
    </source>
</evidence>
<dbReference type="AlphaFoldDB" id="O58842"/>
<keyword evidence="8" id="KW-1185">Reference proteome</keyword>
<dbReference type="KEGG" id="pho:PH1115"/>
<protein>
    <recommendedName>
        <fullName evidence="9">FUN14 family protein</fullName>
    </recommendedName>
</protein>
<comment type="subcellular location">
    <subcellularLocation>
        <location evidence="1">Membrane</location>
    </subcellularLocation>
</comment>
<gene>
    <name evidence="7" type="ordered locus">PH1115</name>
</gene>
<dbReference type="EMBL" id="BA000001">
    <property type="protein sequence ID" value="BAA30214.1"/>
    <property type="molecule type" value="Genomic_DNA"/>
</dbReference>
<dbReference type="STRING" id="70601.gene:9378074"/>
<evidence type="ECO:0000256" key="6">
    <source>
        <dbReference type="SAM" id="Phobius"/>
    </source>
</evidence>
<dbReference type="InterPro" id="IPR007014">
    <property type="entry name" value="FUN14"/>
</dbReference>
<dbReference type="EnsemblBacteria" id="BAA30214">
    <property type="protein sequence ID" value="BAA30214"/>
    <property type="gene ID" value="BAA30214"/>
</dbReference>
<feature type="transmembrane region" description="Helical" evidence="6">
    <location>
        <begin position="46"/>
        <end position="64"/>
    </location>
</feature>
<feature type="transmembrane region" description="Helical" evidence="6">
    <location>
        <begin position="95"/>
        <end position="113"/>
    </location>
</feature>
<dbReference type="PIR" id="D71052">
    <property type="entry name" value="D71052"/>
</dbReference>
<evidence type="ECO:0000256" key="4">
    <source>
        <dbReference type="ARBA" id="ARBA00022989"/>
    </source>
</evidence>
<accession>O58842</accession>
<evidence type="ECO:0000256" key="1">
    <source>
        <dbReference type="ARBA" id="ARBA00004370"/>
    </source>
</evidence>
<evidence type="ECO:0000256" key="3">
    <source>
        <dbReference type="ARBA" id="ARBA00022692"/>
    </source>
</evidence>
<proteinExistence type="inferred from homology"/>
<comment type="similarity">
    <text evidence="2">Belongs to the FUN14 family.</text>
</comment>
<feature type="transmembrane region" description="Helical" evidence="6">
    <location>
        <begin position="20"/>
        <end position="39"/>
    </location>
</feature>
<dbReference type="Proteomes" id="UP000000752">
    <property type="component" value="Chromosome"/>
</dbReference>